<dbReference type="SUPFAM" id="SSF53474">
    <property type="entry name" value="alpha/beta-Hydrolases"/>
    <property type="match status" value="1"/>
</dbReference>
<evidence type="ECO:0000313" key="1">
    <source>
        <dbReference type="EMBL" id="MCD4838180.1"/>
    </source>
</evidence>
<dbReference type="RefSeq" id="WP_231314385.1">
    <property type="nucleotide sequence ID" value="NZ_JAJODE010000008.1"/>
</dbReference>
<accession>A0ABS8QHA3</accession>
<dbReference type="InterPro" id="IPR029058">
    <property type="entry name" value="AB_hydrolase_fold"/>
</dbReference>
<dbReference type="PANTHER" id="PTHR11440">
    <property type="entry name" value="LECITHIN-CHOLESTEROL ACYLTRANSFERASE-RELATED"/>
    <property type="match status" value="1"/>
</dbReference>
<protein>
    <submittedName>
        <fullName evidence="1">Alpha/beta hydrolase</fullName>
    </submittedName>
</protein>
<keyword evidence="2" id="KW-1185">Reference proteome</keyword>
<dbReference type="GO" id="GO:0016787">
    <property type="term" value="F:hydrolase activity"/>
    <property type="evidence" value="ECO:0007669"/>
    <property type="project" value="UniProtKB-KW"/>
</dbReference>
<proteinExistence type="predicted"/>
<dbReference type="InterPro" id="IPR003386">
    <property type="entry name" value="LACT/PDAT_acylTrfase"/>
</dbReference>
<gene>
    <name evidence="1" type="ORF">LRS37_04695</name>
</gene>
<organism evidence="1 2">
    <name type="scientific">Neobacillus sedimentimangrovi</name>
    <dbReference type="NCBI Taxonomy" id="2699460"/>
    <lineage>
        <taxon>Bacteria</taxon>
        <taxon>Bacillati</taxon>
        <taxon>Bacillota</taxon>
        <taxon>Bacilli</taxon>
        <taxon>Bacillales</taxon>
        <taxon>Bacillaceae</taxon>
        <taxon>Neobacillus</taxon>
    </lineage>
</organism>
<name>A0ABS8QHA3_9BACI</name>
<evidence type="ECO:0000313" key="2">
    <source>
        <dbReference type="Proteomes" id="UP001162836"/>
    </source>
</evidence>
<dbReference type="Proteomes" id="UP001162836">
    <property type="component" value="Unassembled WGS sequence"/>
</dbReference>
<keyword evidence="1" id="KW-0378">Hydrolase</keyword>
<dbReference type="EMBL" id="JAJODE010000008">
    <property type="protein sequence ID" value="MCD4838180.1"/>
    <property type="molecule type" value="Genomic_DNA"/>
</dbReference>
<reference evidence="1 2" key="1">
    <citation type="journal article" date="2023" name="Antonie Van Leeuwenhoek">
        <title>Unveiling the genomic potential of a novel thermostable glycoside hydrolases producing Neobacillus sedimentimangrovi UE25.</title>
        <authorList>
            <person name="Ejaz U."/>
            <person name="Saleem F."/>
            <person name="Rashid R."/>
            <person name="Hasan K.A."/>
            <person name="Syed M.N."/>
            <person name="Sohail M."/>
        </authorList>
    </citation>
    <scope>NUCLEOTIDE SEQUENCE [LARGE SCALE GENOMIC DNA]</scope>
    <source>
        <strain evidence="1 2">UE25</strain>
    </source>
</reference>
<comment type="caution">
    <text evidence="1">The sequence shown here is derived from an EMBL/GenBank/DDBJ whole genome shotgun (WGS) entry which is preliminary data.</text>
</comment>
<sequence>MSSTIIFVPGIKGSELYDGNNRRWFPSTPKDLKFLNINNNLEPKTVLRQVTPYGLKKFTQVIYEGLLDEFGDNNFTIFPYDWRRSILDHVDNLAERIINESIAINGKVTIVAHSMGGMLSKLAIQRVFEKGEVHRINKFITIGTPWHGAPDAFKSLLYGEPGFFEKMWAFYLAFNVEKTRKLATMFPSVYQLLPSETYFNNDDGNFILTENEKNLSYEDFKTIIQNIHDSDKEEKDHIDVWKNYIEPVHTAMRLELPEEVTHDCLIGHSIPTLYKIPENSKKGSLYKKYKLPSSFMNGDGVVPLHSATPSHKANLFYIEGEHSNLCSLPEVIEFIKWSTNNGELSTLPKKILHSQGNNIPVNKELPPGAVAKIMCPVESTILDKDGAYVAGVFDPSITDISKLAESEEIKFIHIGEAKYFFIKEKPKEDLSFSIHAYEEGIASVSINVIENKEESELKFDTIPVTREKSATLIIPGNKPIEESILKYENETITPKKRKHINDEQLKDIAIPKVKININPFEGVMKVPWRDTYSGPIYLIIESDNFEMIDELFYSIDGKSITKYRNNKPVLNLSPGEHIIDVFGKDVHNRPIKPVSKKVYIDTEAPKTKVFLLVEPEGIFVSFKSLTHNSPAETYYRFIDPEKGNAEIEWKTTESEDKISIPSQKIRENINSSIVIEFFSKNTKFNFKEEVQKLEFSLGNIPMLMWEDFTSALTPGMIWDNLFPLGLLDRNEFHVSQLVQKKYHKIGYADIIGDNVKSIKFESNMLTIEVFFSEKYSLYFSGPPTELLQLGQKYKFSFELRTERGNESVTSTNPVAKICAKNARSIPDKNVKLTKKENGIFEGIFTVDSNFKKYNHKLVITDSKNVSPPLREIPLRLTEHEHEE</sequence>
<dbReference type="Pfam" id="PF02450">
    <property type="entry name" value="LCAT"/>
    <property type="match status" value="1"/>
</dbReference>
<dbReference type="Gene3D" id="3.40.50.1820">
    <property type="entry name" value="alpha/beta hydrolase"/>
    <property type="match status" value="1"/>
</dbReference>